<keyword evidence="1" id="KW-1133">Transmembrane helix</keyword>
<dbReference type="STRING" id="1878942.GCA_900128755_00836"/>
<dbReference type="AlphaFoldDB" id="A0A2U8I7M3"/>
<gene>
    <name evidence="2" type="ORF">CCS41_12890</name>
</gene>
<dbReference type="KEGG" id="fsm:CCS41_12890"/>
<name>A0A2U8I7M3_9GAMM</name>
<dbReference type="Gene3D" id="3.30.1360.100">
    <property type="entry name" value="General secretion pathway protein M, EpsM"/>
    <property type="match status" value="1"/>
</dbReference>
<keyword evidence="1" id="KW-0812">Transmembrane</keyword>
<dbReference type="InterPro" id="IPR007690">
    <property type="entry name" value="T2SS_GspM"/>
</dbReference>
<accession>A0A2U8I7M3</accession>
<evidence type="ECO:0008006" key="4">
    <source>
        <dbReference type="Google" id="ProtNLM"/>
    </source>
</evidence>
<feature type="transmembrane region" description="Helical" evidence="1">
    <location>
        <begin position="21"/>
        <end position="43"/>
    </location>
</feature>
<dbReference type="Proteomes" id="UP000261875">
    <property type="component" value="Chromosome"/>
</dbReference>
<evidence type="ECO:0000256" key="1">
    <source>
        <dbReference type="SAM" id="Phobius"/>
    </source>
</evidence>
<keyword evidence="1" id="KW-0472">Membrane</keyword>
<dbReference type="EMBL" id="CP021659">
    <property type="protein sequence ID" value="AWK15166.1"/>
    <property type="molecule type" value="Genomic_DNA"/>
</dbReference>
<reference evidence="2 3" key="1">
    <citation type="submission" date="2017-05" db="EMBL/GenBank/DDBJ databases">
        <title>Genome sequence of Candidatus Fukatsuia symbiotica and Candidatus Hamiltonella defensa from Acyrthosiphon pisum strain 5D.</title>
        <authorList>
            <person name="Patel V.A."/>
            <person name="Chevignon G."/>
            <person name="Russell J.A."/>
            <person name="Oliver K.M."/>
        </authorList>
    </citation>
    <scope>NUCLEOTIDE SEQUENCE [LARGE SCALE GENOMIC DNA]</scope>
    <source>
        <strain evidence="2 3">5D</strain>
    </source>
</reference>
<dbReference type="RefSeq" id="WP_072550604.1">
    <property type="nucleotide sequence ID" value="NZ_CP021659.1"/>
</dbReference>
<protein>
    <recommendedName>
        <fullName evidence="4">General secretion pathway protein M</fullName>
    </recommendedName>
</protein>
<dbReference type="GO" id="GO:0015627">
    <property type="term" value="C:type II protein secretion system complex"/>
    <property type="evidence" value="ECO:0007669"/>
    <property type="project" value="InterPro"/>
</dbReference>
<dbReference type="GO" id="GO:0015628">
    <property type="term" value="P:protein secretion by the type II secretion system"/>
    <property type="evidence" value="ECO:0007669"/>
    <property type="project" value="InterPro"/>
</dbReference>
<evidence type="ECO:0000313" key="2">
    <source>
        <dbReference type="EMBL" id="AWK15166.1"/>
    </source>
</evidence>
<proteinExistence type="predicted"/>
<organism evidence="2 3">
    <name type="scientific">Candidatus Fukatsuia symbiotica</name>
    <dbReference type="NCBI Taxonomy" id="1878942"/>
    <lineage>
        <taxon>Bacteria</taxon>
        <taxon>Pseudomonadati</taxon>
        <taxon>Pseudomonadota</taxon>
        <taxon>Gammaproteobacteria</taxon>
        <taxon>Enterobacterales</taxon>
        <taxon>Yersiniaceae</taxon>
        <taxon>Candidatus Fukatsuia</taxon>
    </lineage>
</organism>
<sequence length="168" mass="19562">MKKIKNLIDQVNTLSFKVKSLVVLFIFLLTIMVLYYLLLLPALKYKEQSIYQFTQANNTMLSIVSLGKEIMMLKSVLPEENNNIEDINVIVRRITNDRKIYFTLIDEQANNIHIRINNVLLNELLMLLIDLEIIYGISVHKINIIKNMKQNDNVLVSSLLLTRFHTGK</sequence>
<dbReference type="Pfam" id="PF04612">
    <property type="entry name" value="T2SSM"/>
    <property type="match status" value="1"/>
</dbReference>
<evidence type="ECO:0000313" key="3">
    <source>
        <dbReference type="Proteomes" id="UP000261875"/>
    </source>
</evidence>
<keyword evidence="3" id="KW-1185">Reference proteome</keyword>